<accession>A0A1C4WPM1</accession>
<feature type="transmembrane region" description="Helical" evidence="2">
    <location>
        <begin position="902"/>
        <end position="924"/>
    </location>
</feature>
<dbReference type="RefSeq" id="WP_074474010.1">
    <property type="nucleotide sequence ID" value="NZ_FMCT01000003.1"/>
</dbReference>
<dbReference type="AlphaFoldDB" id="A0A1C4WPM1"/>
<feature type="transmembrane region" description="Helical" evidence="2">
    <location>
        <begin position="35"/>
        <end position="52"/>
    </location>
</feature>
<reference evidence="4" key="1">
    <citation type="submission" date="2016-06" db="EMBL/GenBank/DDBJ databases">
        <authorList>
            <person name="Varghese N."/>
            <person name="Submissions Spin"/>
        </authorList>
    </citation>
    <scope>NUCLEOTIDE SEQUENCE [LARGE SCALE GENOMIC DNA]</scope>
    <source>
        <strain evidence="4">DSM 43168</strain>
    </source>
</reference>
<evidence type="ECO:0000313" key="4">
    <source>
        <dbReference type="Proteomes" id="UP000183585"/>
    </source>
</evidence>
<feature type="region of interest" description="Disordered" evidence="1">
    <location>
        <begin position="708"/>
        <end position="746"/>
    </location>
</feature>
<organism evidence="3 4">
    <name type="scientific">Micromonospora carbonacea</name>
    <dbReference type="NCBI Taxonomy" id="47853"/>
    <lineage>
        <taxon>Bacteria</taxon>
        <taxon>Bacillati</taxon>
        <taxon>Actinomycetota</taxon>
        <taxon>Actinomycetes</taxon>
        <taxon>Micromonosporales</taxon>
        <taxon>Micromonosporaceae</taxon>
        <taxon>Micromonospora</taxon>
    </lineage>
</organism>
<evidence type="ECO:0000256" key="1">
    <source>
        <dbReference type="SAM" id="MobiDB-lite"/>
    </source>
</evidence>
<evidence type="ECO:0000256" key="2">
    <source>
        <dbReference type="SAM" id="Phobius"/>
    </source>
</evidence>
<gene>
    <name evidence="3" type="ORF">GA0070563_103509</name>
</gene>
<feature type="transmembrane region" description="Helical" evidence="2">
    <location>
        <begin position="529"/>
        <end position="549"/>
    </location>
</feature>
<dbReference type="Proteomes" id="UP000183585">
    <property type="component" value="Unassembled WGS sequence"/>
</dbReference>
<feature type="transmembrane region" description="Helical" evidence="2">
    <location>
        <begin position="444"/>
        <end position="462"/>
    </location>
</feature>
<sequence length="944" mass="95013">MTRGGTRGTRAAGFGGGGAALAGAVRRVRAFAGQFLLLGMLALVAALLVTAVPRTADRLAEQGLREHVAGRPAAERDLTLTAPELPAGGGGVVTPVTAGRGQELDTLQADLPEAVGAAVQSRWFLAETALSRLTGPDLAAKNYFVVARLRSAPGVTGAATLTAGRWPAQAVGAGQPVEVALAADTARKLNLRAGSRLRLSGVGGQPLPLLVAGVFEPARTADGVWDTLPSALRVTEPAGDAQPYEMVALTSDAGLDAAIATGVPVRFSWRYRLGGLDVADLGAVIDGVRRLERTPPAGLTVTQAVDVPLRQFLDAVSAARTLLAVIAAGMIATVAGLIVLAARLAARRREAEFALLVARGGAPTSGARRSLAESALVVPPAAALGWLLGRLLPGSPAGTAGTDWLVLVAAVLATLALPLATLGSPAPPGGRRDLSGRRARGRRLTLELLVVALAVLATFLIRRRGLSPGAVDPLLVSVPVLLAVAAAVLVLRLYPWPLRLLGRVAARTRGSVTFLGVAGASRSAATGPVVVVVVAVATAAFCGVVAGGIEAGRDRTATVAVPASALVDGERLAPDTGAALHRLPGVRRSTPVLRESALRVADARGVDAGLAAVTVLLVDGPGLADTARDAGVDVSVPPVLRAGRSPGPTPALVSPALAAELARAGLDGSALVTVQGYAQPFRVADTADGFPLVPPDVDRFVVLPWQALAGAGPPGPPPPGSGTPGPPGSGTPGPPGRGGTGPVPTAFLVSGDGFDVEALRRAGDEGQRRYQTGGSFAAGERPRGAEVTTWQGARQQLGGGGANGLLVFGFAAGAVGGAAFGLLAVAFAVLAGARTRAQVLSRLRTLGLSRRQWRGLLLVELTPLVAAALLTGALTGALLPLLLTPALGLAAFTGGEPVRVAFSPGLVGAVLAAGAVALALAVTVETVHNRRMRLGEVLRLGEGS</sequence>
<dbReference type="STRING" id="47853.TK50_10355"/>
<feature type="region of interest" description="Disordered" evidence="1">
    <location>
        <begin position="764"/>
        <end position="784"/>
    </location>
</feature>
<proteinExistence type="predicted"/>
<protein>
    <submittedName>
        <fullName evidence="3">Putative ABC transport system permease protein</fullName>
    </submittedName>
</protein>
<feature type="transmembrane region" description="Helical" evidence="2">
    <location>
        <begin position="322"/>
        <end position="346"/>
    </location>
</feature>
<keyword evidence="2" id="KW-0472">Membrane</keyword>
<feature type="transmembrane region" description="Helical" evidence="2">
    <location>
        <begin position="474"/>
        <end position="494"/>
    </location>
</feature>
<name>A0A1C4WPM1_9ACTN</name>
<feature type="transmembrane region" description="Helical" evidence="2">
    <location>
        <begin position="805"/>
        <end position="832"/>
    </location>
</feature>
<keyword evidence="4" id="KW-1185">Reference proteome</keyword>
<keyword evidence="2" id="KW-0812">Transmembrane</keyword>
<evidence type="ECO:0000313" key="3">
    <source>
        <dbReference type="EMBL" id="SCE97831.1"/>
    </source>
</evidence>
<keyword evidence="2" id="KW-1133">Transmembrane helix</keyword>
<dbReference type="EMBL" id="FMCT01000003">
    <property type="protein sequence ID" value="SCE97831.1"/>
    <property type="molecule type" value="Genomic_DNA"/>
</dbReference>
<feature type="compositionally biased region" description="Pro residues" evidence="1">
    <location>
        <begin position="713"/>
        <end position="735"/>
    </location>
</feature>
<feature type="transmembrane region" description="Helical" evidence="2">
    <location>
        <begin position="853"/>
        <end position="882"/>
    </location>
</feature>
<feature type="transmembrane region" description="Helical" evidence="2">
    <location>
        <begin position="375"/>
        <end position="392"/>
    </location>
</feature>
<feature type="transmembrane region" description="Helical" evidence="2">
    <location>
        <begin position="404"/>
        <end position="423"/>
    </location>
</feature>